<evidence type="ECO:0000313" key="1">
    <source>
        <dbReference type="EMBL" id="UYM07768.1"/>
    </source>
</evidence>
<protein>
    <submittedName>
        <fullName evidence="1">Uncharacterized protein</fullName>
    </submittedName>
</protein>
<organism evidence="1 2">
    <name type="scientific">Solicola gregarius</name>
    <dbReference type="NCBI Taxonomy" id="2908642"/>
    <lineage>
        <taxon>Bacteria</taxon>
        <taxon>Bacillati</taxon>
        <taxon>Actinomycetota</taxon>
        <taxon>Actinomycetes</taxon>
        <taxon>Propionibacteriales</taxon>
        <taxon>Nocardioidaceae</taxon>
        <taxon>Solicola</taxon>
    </lineage>
</organism>
<sequence length="165" mass="18365">MSDEPLAMYRHARAGFALPAPRTWVLHEDPQEQVAAAIVAPANGDDFRPNIVVTVDDLEPGHTLESWQEFTESVSPQLLDQYLLIDNELLEQRGHPVFHRLAHHANPDGVALTMEQWCTVRGNRGFTLTGTAGTMDLLDSAGLFAEVARGFRTDEDDEDAEETDR</sequence>
<dbReference type="Gene3D" id="3.40.1000.10">
    <property type="entry name" value="Mog1/PsbP, alpha/beta/alpha sandwich"/>
    <property type="match status" value="1"/>
</dbReference>
<dbReference type="EMBL" id="CP094970">
    <property type="protein sequence ID" value="UYM07768.1"/>
    <property type="molecule type" value="Genomic_DNA"/>
</dbReference>
<dbReference type="AlphaFoldDB" id="A0AA46YPM6"/>
<accession>A0AA46YPM6</accession>
<gene>
    <name evidence="1" type="ORF">L0C25_12075</name>
</gene>
<proteinExistence type="predicted"/>
<dbReference type="KEGG" id="sgrg:L0C25_12075"/>
<keyword evidence="2" id="KW-1185">Reference proteome</keyword>
<evidence type="ECO:0000313" key="2">
    <source>
        <dbReference type="Proteomes" id="UP001164390"/>
    </source>
</evidence>
<dbReference type="RefSeq" id="WP_271636742.1">
    <property type="nucleotide sequence ID" value="NZ_CP094970.1"/>
</dbReference>
<name>A0AA46YPM6_9ACTN</name>
<reference evidence="1" key="1">
    <citation type="submission" date="2022-01" db="EMBL/GenBank/DDBJ databases">
        <title>Nocardioidaceae gen. sp. A5X3R13.</title>
        <authorList>
            <person name="Lopez Marin M.A."/>
            <person name="Uhlik O."/>
        </authorList>
    </citation>
    <scope>NUCLEOTIDE SEQUENCE</scope>
    <source>
        <strain evidence="1">A5X3R13</strain>
    </source>
</reference>
<dbReference type="Proteomes" id="UP001164390">
    <property type="component" value="Chromosome"/>
</dbReference>